<dbReference type="SUPFAM" id="SSF52058">
    <property type="entry name" value="L domain-like"/>
    <property type="match status" value="2"/>
</dbReference>
<dbReference type="Gene3D" id="1.10.8.430">
    <property type="entry name" value="Helical domain of apoptotic protease-activating factors"/>
    <property type="match status" value="1"/>
</dbReference>
<accession>A0A1R3JWD9</accession>
<evidence type="ECO:0000259" key="6">
    <source>
        <dbReference type="Pfam" id="PF00931"/>
    </source>
</evidence>
<reference evidence="9" key="1">
    <citation type="submission" date="2013-09" db="EMBL/GenBank/DDBJ databases">
        <title>Corchorus olitorius genome sequencing.</title>
        <authorList>
            <person name="Alam M."/>
            <person name="Haque M.S."/>
            <person name="Islam M.S."/>
            <person name="Emdad E.M."/>
            <person name="Islam M.M."/>
            <person name="Ahmed B."/>
            <person name="Halim A."/>
            <person name="Hossen Q.M.M."/>
            <person name="Hossain M.Z."/>
            <person name="Ahmed R."/>
            <person name="Khan M.M."/>
            <person name="Islam R."/>
            <person name="Rashid M.M."/>
            <person name="Khan S.A."/>
            <person name="Rahman M.S."/>
            <person name="Alam M."/>
            <person name="Yahiya A.S."/>
            <person name="Khan M.S."/>
            <person name="Azam M.S."/>
            <person name="Haque T."/>
            <person name="Lashkar M.Z.H."/>
            <person name="Akhand A.I."/>
            <person name="Morshed G."/>
            <person name="Roy S."/>
            <person name="Uddin K.S."/>
            <person name="Rabeya T."/>
            <person name="Hossain A.S."/>
            <person name="Chowdhury A."/>
            <person name="Snigdha A.R."/>
            <person name="Mortoza M.S."/>
            <person name="Matin S.A."/>
            <person name="Hoque S.M.E."/>
            <person name="Islam M.K."/>
            <person name="Roy D.K."/>
            <person name="Haider R."/>
            <person name="Moosa M.M."/>
            <person name="Elias S.M."/>
            <person name="Hasan A.M."/>
            <person name="Jahan S."/>
            <person name="Shafiuddin M."/>
            <person name="Mahmood N."/>
            <person name="Shommy N.S."/>
        </authorList>
    </citation>
    <scope>NUCLEOTIDE SEQUENCE [LARGE SCALE GENOMIC DNA]</scope>
    <source>
        <strain evidence="9">cv. O-4</strain>
    </source>
</reference>
<name>A0A1R3JWD9_9ROSI</name>
<dbReference type="GO" id="GO:0006952">
    <property type="term" value="P:defense response"/>
    <property type="evidence" value="ECO:0007669"/>
    <property type="project" value="UniProtKB-KW"/>
</dbReference>
<feature type="domain" description="Disease resistance protein At4g27190-like leucine-rich repeats" evidence="7">
    <location>
        <begin position="1045"/>
        <end position="1107"/>
    </location>
</feature>
<keyword evidence="9" id="KW-1185">Reference proteome</keyword>
<feature type="domain" description="Disease resistance protein At4g27190-like leucine-rich repeats" evidence="7">
    <location>
        <begin position="562"/>
        <end position="731"/>
    </location>
</feature>
<evidence type="ECO:0000256" key="1">
    <source>
        <dbReference type="ARBA" id="ARBA00008894"/>
    </source>
</evidence>
<evidence type="ECO:0000256" key="2">
    <source>
        <dbReference type="ARBA" id="ARBA00022741"/>
    </source>
</evidence>
<keyword evidence="2" id="KW-0547">Nucleotide-binding</keyword>
<organism evidence="8 9">
    <name type="scientific">Corchorus olitorius</name>
    <dbReference type="NCBI Taxonomy" id="93759"/>
    <lineage>
        <taxon>Eukaryota</taxon>
        <taxon>Viridiplantae</taxon>
        <taxon>Streptophyta</taxon>
        <taxon>Embryophyta</taxon>
        <taxon>Tracheophyta</taxon>
        <taxon>Spermatophyta</taxon>
        <taxon>Magnoliopsida</taxon>
        <taxon>eudicotyledons</taxon>
        <taxon>Gunneridae</taxon>
        <taxon>Pentapetalae</taxon>
        <taxon>rosids</taxon>
        <taxon>malvids</taxon>
        <taxon>Malvales</taxon>
        <taxon>Malvaceae</taxon>
        <taxon>Grewioideae</taxon>
        <taxon>Apeibeae</taxon>
        <taxon>Corchorus</taxon>
    </lineage>
</organism>
<dbReference type="Pfam" id="PF23247">
    <property type="entry name" value="LRR_RPS2"/>
    <property type="match status" value="4"/>
</dbReference>
<evidence type="ECO:0000256" key="3">
    <source>
        <dbReference type="ARBA" id="ARBA00022821"/>
    </source>
</evidence>
<feature type="coiled-coil region" evidence="5">
    <location>
        <begin position="31"/>
        <end position="104"/>
    </location>
</feature>
<dbReference type="EMBL" id="AWUE01015204">
    <property type="protein sequence ID" value="OMO98997.1"/>
    <property type="molecule type" value="Genomic_DNA"/>
</dbReference>
<dbReference type="OrthoDB" id="1750315at2759"/>
<dbReference type="Pfam" id="PF00931">
    <property type="entry name" value="NB-ARC"/>
    <property type="match status" value="2"/>
</dbReference>
<dbReference type="InterPro" id="IPR032675">
    <property type="entry name" value="LRR_dom_sf"/>
</dbReference>
<sequence>MDIAAGGVAANLFSEIADGILQEMKRHTRYAINYKKHVEKFEEQLEMLRTKREMVQYEVDKAERNLEKIKVNVEEWCLEVDKVIDQEKKKVEDLQDKLKAKDKCFIGLCPNFRSRYQLSKRADEVASSFRELIKVASEFSSRVSYHDVPVVSGLDVFSGDFEAFDSRKHVFNLIMGALKDDDDVDIIGVHGMAGVGKNWLVREVARQVKMENLFDSVVMVSVSQNPDIRKIQDEIAGLVGINLGKWVGIPFGAQHKGCKILLTSRDRDVLQRMDAATIFEVGVLEAKEAWQLFEKVVQHRVEESSELHSVAVKIVEKCAGLPVAIATLARALRNKPVLSQWEDALSRLQRPSSTNFRALPDHVTSAIRFVQWGDANQRSNVSPDELKALVSLTTLYVHFLAAEIMPDLFSKLLKRYKIFVGEAWDWDDKNDYTRTLKLQLKKISIDQYHLDRVVRRLLNKTEDLYLGDLEGIKTVLNEFGNREGFLQLKNLHIRDSWETQFIVDDNNHTTDKIVFHQLQSLTLESLPQLIGFCSKNRPEDSTAIPQHEELPLFDEKVSFPCLEKLRLSSISVERIWHNTSDNYGTQNLTSLIIQNCGNLKRLLSSSMARSLVHLKYFEIVECRVLEEIIFTEDHMVKGKEATISFPELSTLKIRDLQHLTRFCSKNYKIQFPCLKLLEIEHCPRLKEFVQESTKEAALFDEKDCWSLRNVLPASVAGSLPQLEDLQIESCGVEEIVSKIVLEGSERPITFEFKRVSSLVLCNLTKLKCFYPGRHTTMWPMLKKLDTQHCNQVKILYTEHSRIDDPIEQPLFWVEKVIPGLEEASLNSDDIAMIHDNQLFLKIKVLKVRCYHDESAVFPFSFLQRFDDLEQLEVSCCNFKELLPGEGDFEMEKPITQTLPQIRLLKLSDLHNLRHIWKQGSRVNQILPNLETLEVKNCGSLITCGPYLASFKSISTLEVSECQSMVNIFTSSTGQNLVHLTKMRIRECNLLREVFANEGEGGATSEIVFSKLKYLELHCLMNLTSFYSGKGTFHFPSLEQVKFHGIEQLELSRFPQLKETWNEVSQKVINFKRLKYLEIYNCSNLRYIFSPSMAMDLVYLENLEIFDCIGLEEVITRNGTSKEERLEMLFPRLVSFRLIALPLLTRFCSGPCFLKFPSLERIWIQNCPLLETFIPSNGNGKMSSMGNIEENNSGSDKQALVDEQVEFLSLEKLTIIDANSKRITPDQLSVNPFSRLKVLKLISLPRDSTSLPPNFPHLISNLQELVVGNSDLNELFQSQGAHGWEKAQVWELRLFKLDRLRHIWKEEFQPGELFQNLIALKVSECSALEILVPSSVSFTNLTTLEIVKCHGFLNLITPSTAKTMAQLQTLKISHCKLIQEIVAPSGDGTIISFTKLKYIGLQFLPSLTNFSSASYTFKFPALDQLIVRNCPKMEKFTMQDDLEAPLLRKVCLSEEEDNWYWSESNSLNTTIKELNLAQKSINHHAQDELGVKQWRLSNFWDPLSELNSR</sequence>
<keyword evidence="4" id="KW-0067">ATP-binding</keyword>
<dbReference type="PANTHER" id="PTHR33463:SF214">
    <property type="entry name" value="NB-ARC DOMAIN-CONTAINING DISEASE RESISTANCE PROTEIN"/>
    <property type="match status" value="1"/>
</dbReference>
<dbReference type="GO" id="GO:0043531">
    <property type="term" value="F:ADP binding"/>
    <property type="evidence" value="ECO:0007669"/>
    <property type="project" value="InterPro"/>
</dbReference>
<evidence type="ECO:0000259" key="7">
    <source>
        <dbReference type="Pfam" id="PF23247"/>
    </source>
</evidence>
<keyword evidence="3" id="KW-0611">Plant defense</keyword>
<dbReference type="PRINTS" id="PR00364">
    <property type="entry name" value="DISEASERSIST"/>
</dbReference>
<keyword evidence="5" id="KW-0175">Coiled coil</keyword>
<evidence type="ECO:0000313" key="9">
    <source>
        <dbReference type="Proteomes" id="UP000187203"/>
    </source>
</evidence>
<comment type="caution">
    <text evidence="8">The sequence shown here is derived from an EMBL/GenBank/DDBJ whole genome shotgun (WGS) entry which is preliminary data.</text>
</comment>
<feature type="domain" description="Disease resistance protein At4g27190-like leucine-rich repeats" evidence="7">
    <location>
        <begin position="835"/>
        <end position="942"/>
    </location>
</feature>
<protein>
    <submittedName>
        <fullName evidence="8">Disease resistance protein</fullName>
    </submittedName>
</protein>
<dbReference type="Proteomes" id="UP000187203">
    <property type="component" value="Unassembled WGS sequence"/>
</dbReference>
<evidence type="ECO:0000313" key="8">
    <source>
        <dbReference type="EMBL" id="OMO98997.1"/>
    </source>
</evidence>
<dbReference type="InterPro" id="IPR002182">
    <property type="entry name" value="NB-ARC"/>
</dbReference>
<dbReference type="Gene3D" id="3.80.10.10">
    <property type="entry name" value="Ribonuclease Inhibitor"/>
    <property type="match status" value="4"/>
</dbReference>
<dbReference type="InterPro" id="IPR042197">
    <property type="entry name" value="Apaf_helical"/>
</dbReference>
<feature type="domain" description="Disease resistance protein At4g27190-like leucine-rich repeats" evidence="7">
    <location>
        <begin position="1209"/>
        <end position="1336"/>
    </location>
</feature>
<dbReference type="GO" id="GO:0005524">
    <property type="term" value="F:ATP binding"/>
    <property type="evidence" value="ECO:0007669"/>
    <property type="project" value="UniProtKB-KW"/>
</dbReference>
<dbReference type="SUPFAM" id="SSF52047">
    <property type="entry name" value="RNI-like"/>
    <property type="match status" value="1"/>
</dbReference>
<gene>
    <name evidence="8" type="ORF">COLO4_13571</name>
</gene>
<feature type="domain" description="NB-ARC" evidence="6">
    <location>
        <begin position="171"/>
        <end position="236"/>
    </location>
</feature>
<feature type="domain" description="NB-ARC" evidence="6">
    <location>
        <begin position="245"/>
        <end position="300"/>
    </location>
</feature>
<dbReference type="Gene3D" id="3.40.50.300">
    <property type="entry name" value="P-loop containing nucleotide triphosphate hydrolases"/>
    <property type="match status" value="1"/>
</dbReference>
<dbReference type="PANTHER" id="PTHR33463">
    <property type="entry name" value="NB-ARC DOMAIN-CONTAINING PROTEIN-RELATED"/>
    <property type="match status" value="1"/>
</dbReference>
<proteinExistence type="inferred from homology"/>
<dbReference type="SUPFAM" id="SSF52540">
    <property type="entry name" value="P-loop containing nucleoside triphosphate hydrolases"/>
    <property type="match status" value="1"/>
</dbReference>
<dbReference type="InterPro" id="IPR057135">
    <property type="entry name" value="At4g27190-like_LRR"/>
</dbReference>
<dbReference type="InterPro" id="IPR027417">
    <property type="entry name" value="P-loop_NTPase"/>
</dbReference>
<dbReference type="InterPro" id="IPR050905">
    <property type="entry name" value="Plant_NBS-LRR"/>
</dbReference>
<evidence type="ECO:0000256" key="4">
    <source>
        <dbReference type="ARBA" id="ARBA00022840"/>
    </source>
</evidence>
<comment type="similarity">
    <text evidence="1">Belongs to the disease resistance NB-LRR family.</text>
</comment>
<evidence type="ECO:0000256" key="5">
    <source>
        <dbReference type="SAM" id="Coils"/>
    </source>
</evidence>